<protein>
    <submittedName>
        <fullName evidence="2">ATP-NAD kinase family protein</fullName>
    </submittedName>
</protein>
<dbReference type="InterPro" id="IPR039065">
    <property type="entry name" value="AcoX-like"/>
</dbReference>
<gene>
    <name evidence="2" type="ORF">ACFW88_23255</name>
</gene>
<keyword evidence="3" id="KW-1185">Reference proteome</keyword>
<keyword evidence="2" id="KW-0808">Transferase</keyword>
<dbReference type="GO" id="GO:0016301">
    <property type="term" value="F:kinase activity"/>
    <property type="evidence" value="ECO:0007669"/>
    <property type="project" value="UniProtKB-KW"/>
</dbReference>
<dbReference type="PANTHER" id="PTHR40697">
    <property type="entry name" value="ACETOIN CATABOLISM PROTEIN X"/>
    <property type="match status" value="1"/>
</dbReference>
<evidence type="ECO:0000313" key="3">
    <source>
        <dbReference type="Proteomes" id="UP001599756"/>
    </source>
</evidence>
<dbReference type="EMBL" id="JBHYTS010000039">
    <property type="protein sequence ID" value="MFE1753423.1"/>
    <property type="molecule type" value="Genomic_DNA"/>
</dbReference>
<accession>A0ABW6HAC1</accession>
<sequence>MISPPGPEAQASEGVAAEGAPTGPAIGLLVNPVAGLGARVALKGSDGAQVQARARELGAVPAATGRAAQALVELTARLPPGTAAPRLLTAAGAMGEDAAHAAGLSAQCVHDPGPGPTTAADTARAVAALLAAGARLLLFAGGDGTARDVLDAMPGGLHAPAVEAAGTTEEAAGTTEEAVGTTASPRTDAADGSPVRPRDGSGRLGVPVVGIPAGVKMHSAVFGVHPRAAGQAAAAWIAGRAGVKDAEVMDRDEEALRAGRVVTRLYGWLPVPDEPVRIQQRKTGSSAPDPDAVAGIAAGLAERVGAGALVVLGPGTTTRAVAAALGAHDATLAGVDVLRVESAGPRPAARVVLADARADQLLLQPDPWIALSPIGGQGFLLGRGNQQVSPGLLRATGRERLAVLATETKLAALGGRPLLVDTGDPVLDEELSGYVRVITGRRSTAMHLLSP</sequence>
<reference evidence="2 3" key="1">
    <citation type="submission" date="2024-09" db="EMBL/GenBank/DDBJ databases">
        <title>The Natural Products Discovery Center: Release of the First 8490 Sequenced Strains for Exploring Actinobacteria Biosynthetic Diversity.</title>
        <authorList>
            <person name="Kalkreuter E."/>
            <person name="Kautsar S.A."/>
            <person name="Yang D."/>
            <person name="Bader C.D."/>
            <person name="Teijaro C.N."/>
            <person name="Fluegel L."/>
            <person name="Davis C.M."/>
            <person name="Simpson J.R."/>
            <person name="Lauterbach L."/>
            <person name="Steele A.D."/>
            <person name="Gui C."/>
            <person name="Meng S."/>
            <person name="Li G."/>
            <person name="Viehrig K."/>
            <person name="Ye F."/>
            <person name="Su P."/>
            <person name="Kiefer A.F."/>
            <person name="Nichols A."/>
            <person name="Cepeda A.J."/>
            <person name="Yan W."/>
            <person name="Fan B."/>
            <person name="Jiang Y."/>
            <person name="Adhikari A."/>
            <person name="Zheng C.-J."/>
            <person name="Schuster L."/>
            <person name="Cowan T.M."/>
            <person name="Smanski M.J."/>
            <person name="Chevrette M.G."/>
            <person name="De Carvalho L.P.S."/>
            <person name="Shen B."/>
        </authorList>
    </citation>
    <scope>NUCLEOTIDE SEQUENCE [LARGE SCALE GENOMIC DNA]</scope>
    <source>
        <strain evidence="2 3">NPDC059500</strain>
    </source>
</reference>
<name>A0ABW6HAC1_9ACTN</name>
<proteinExistence type="predicted"/>
<comment type="caution">
    <text evidence="2">The sequence shown here is derived from an EMBL/GenBank/DDBJ whole genome shotgun (WGS) entry which is preliminary data.</text>
</comment>
<dbReference type="RefSeq" id="WP_381842263.1">
    <property type="nucleotide sequence ID" value="NZ_JBHYTS010000039.1"/>
</dbReference>
<evidence type="ECO:0000256" key="1">
    <source>
        <dbReference type="SAM" id="MobiDB-lite"/>
    </source>
</evidence>
<organism evidence="2 3">
    <name type="scientific">Streptomyces anandii</name>
    <dbReference type="NCBI Taxonomy" id="285454"/>
    <lineage>
        <taxon>Bacteria</taxon>
        <taxon>Bacillati</taxon>
        <taxon>Actinomycetota</taxon>
        <taxon>Actinomycetes</taxon>
        <taxon>Kitasatosporales</taxon>
        <taxon>Streptomycetaceae</taxon>
        <taxon>Streptomyces</taxon>
    </lineage>
</organism>
<evidence type="ECO:0000313" key="2">
    <source>
        <dbReference type="EMBL" id="MFE1753423.1"/>
    </source>
</evidence>
<keyword evidence="2" id="KW-0418">Kinase</keyword>
<dbReference type="Proteomes" id="UP001599756">
    <property type="component" value="Unassembled WGS sequence"/>
</dbReference>
<feature type="region of interest" description="Disordered" evidence="1">
    <location>
        <begin position="164"/>
        <end position="204"/>
    </location>
</feature>
<dbReference type="Pfam" id="PF20143">
    <property type="entry name" value="NAD_kinase_C"/>
    <property type="match status" value="1"/>
</dbReference>
<dbReference type="PANTHER" id="PTHR40697:SF2">
    <property type="entry name" value="ATP-NAD KINASE-RELATED"/>
    <property type="match status" value="1"/>
</dbReference>
<feature type="compositionally biased region" description="Low complexity" evidence="1">
    <location>
        <begin position="164"/>
        <end position="183"/>
    </location>
</feature>